<sequence>MSEGGGQRCSINDQPKSLSIAGKAAYNLRSGAINVDRRVLDVNGKSMKIRRKVVIVSNINEEMAAAYNAGCEDGDTDMDNATNATSGSHKMDKNCTNIAGHTEPTGNEDVSQATSGHGINDVGSDDGNKAADPKPMSFASVVNSKQVYKKVNFQAFVNGERVDNHDTVLPKYAINNVKKRYENSLVRFFVGKSLAFPIVQNYVNNTWGKFGLEKIRRNDDGVFLFKFASKGGLDQVLERGLWMIRKSPLILSKWTPNVPLTRNEVTKVPVWIKLRNIPLVAYSEDGLSLIATQIGKPIMLDAFTSLMCSDSWGRISYARALVEISADTSLKKEVSMSIPIEDGEGYTREVISVEYKWKPPHCIDCKMFGHFLDTCPKTISESAATMDNHRDGFTEVKSASSMTKEWGTNGSNNIKSKVNSFEALNSLDEDGNVDHIAKEVNEGLSCKPGSSRGVSGESNSLDGMDSFISSCGGDQDLEEDEVYDYDGYETQFGDQFDICLKGRNRK</sequence>
<keyword evidence="3" id="KW-0548">Nucleotidyltransferase</keyword>
<evidence type="ECO:0000259" key="2">
    <source>
        <dbReference type="Pfam" id="PF14111"/>
    </source>
</evidence>
<feature type="compositionally biased region" description="Polar residues" evidence="1">
    <location>
        <begin position="80"/>
        <end position="117"/>
    </location>
</feature>
<dbReference type="PANTHER" id="PTHR31286">
    <property type="entry name" value="GLYCINE-RICH CELL WALL STRUCTURAL PROTEIN 1.8-LIKE"/>
    <property type="match status" value="1"/>
</dbReference>
<dbReference type="InterPro" id="IPR025558">
    <property type="entry name" value="DUF4283"/>
</dbReference>
<dbReference type="InterPro" id="IPR040256">
    <property type="entry name" value="At4g02000-like"/>
</dbReference>
<comment type="caution">
    <text evidence="3">The sequence shown here is derived from an EMBL/GenBank/DDBJ whole genome shotgun (WGS) entry which is preliminary data.</text>
</comment>
<protein>
    <submittedName>
        <fullName evidence="3">Reverse transcriptase domain-containing protein</fullName>
    </submittedName>
</protein>
<proteinExistence type="predicted"/>
<keyword evidence="3" id="KW-0695">RNA-directed DNA polymerase</keyword>
<accession>A0ABQ5DNN2</accession>
<dbReference type="GO" id="GO:0003964">
    <property type="term" value="F:RNA-directed DNA polymerase activity"/>
    <property type="evidence" value="ECO:0007669"/>
    <property type="project" value="UniProtKB-KW"/>
</dbReference>
<dbReference type="Pfam" id="PF14111">
    <property type="entry name" value="DUF4283"/>
    <property type="match status" value="1"/>
</dbReference>
<gene>
    <name evidence="3" type="ORF">Tco_0939857</name>
</gene>
<name>A0ABQ5DNN2_9ASTR</name>
<keyword evidence="3" id="KW-0808">Transferase</keyword>
<dbReference type="EMBL" id="BQNB010015434">
    <property type="protein sequence ID" value="GJT39992.1"/>
    <property type="molecule type" value="Genomic_DNA"/>
</dbReference>
<evidence type="ECO:0000256" key="1">
    <source>
        <dbReference type="SAM" id="MobiDB-lite"/>
    </source>
</evidence>
<feature type="region of interest" description="Disordered" evidence="1">
    <location>
        <begin position="80"/>
        <end position="136"/>
    </location>
</feature>
<dbReference type="PANTHER" id="PTHR31286:SF99">
    <property type="entry name" value="DUF4283 DOMAIN-CONTAINING PROTEIN"/>
    <property type="match status" value="1"/>
</dbReference>
<evidence type="ECO:0000313" key="3">
    <source>
        <dbReference type="EMBL" id="GJT39992.1"/>
    </source>
</evidence>
<organism evidence="3 4">
    <name type="scientific">Tanacetum coccineum</name>
    <dbReference type="NCBI Taxonomy" id="301880"/>
    <lineage>
        <taxon>Eukaryota</taxon>
        <taxon>Viridiplantae</taxon>
        <taxon>Streptophyta</taxon>
        <taxon>Embryophyta</taxon>
        <taxon>Tracheophyta</taxon>
        <taxon>Spermatophyta</taxon>
        <taxon>Magnoliopsida</taxon>
        <taxon>eudicotyledons</taxon>
        <taxon>Gunneridae</taxon>
        <taxon>Pentapetalae</taxon>
        <taxon>asterids</taxon>
        <taxon>campanulids</taxon>
        <taxon>Asterales</taxon>
        <taxon>Asteraceae</taxon>
        <taxon>Asteroideae</taxon>
        <taxon>Anthemideae</taxon>
        <taxon>Anthemidinae</taxon>
        <taxon>Tanacetum</taxon>
    </lineage>
</organism>
<reference evidence="3" key="1">
    <citation type="journal article" date="2022" name="Int. J. Mol. Sci.">
        <title>Draft Genome of Tanacetum Coccineum: Genomic Comparison of Closely Related Tanacetum-Family Plants.</title>
        <authorList>
            <person name="Yamashiro T."/>
            <person name="Shiraishi A."/>
            <person name="Nakayama K."/>
            <person name="Satake H."/>
        </authorList>
    </citation>
    <scope>NUCLEOTIDE SEQUENCE</scope>
</reference>
<reference evidence="3" key="2">
    <citation type="submission" date="2022-01" db="EMBL/GenBank/DDBJ databases">
        <authorList>
            <person name="Yamashiro T."/>
            <person name="Shiraishi A."/>
            <person name="Satake H."/>
            <person name="Nakayama K."/>
        </authorList>
    </citation>
    <scope>NUCLEOTIDE SEQUENCE</scope>
</reference>
<feature type="domain" description="DUF4283" evidence="2">
    <location>
        <begin position="179"/>
        <end position="259"/>
    </location>
</feature>
<evidence type="ECO:0000313" key="4">
    <source>
        <dbReference type="Proteomes" id="UP001151760"/>
    </source>
</evidence>
<dbReference type="Proteomes" id="UP001151760">
    <property type="component" value="Unassembled WGS sequence"/>
</dbReference>
<keyword evidence="4" id="KW-1185">Reference proteome</keyword>